<dbReference type="EMBL" id="UINC01125304">
    <property type="protein sequence ID" value="SVD03042.1"/>
    <property type="molecule type" value="Genomic_DNA"/>
</dbReference>
<feature type="non-terminal residue" evidence="2">
    <location>
        <position position="316"/>
    </location>
</feature>
<sequence>GGGGGYSGGTGALQSCYAGGGGGSYNNGANQSNLGGVREGHGQVVITYCTGMCFDAIAKAADNSYVDVTFSAGAYSTNGGSGALETSDFSLTFTRNGGPATAAAISSIKKNDNTAAGSASALSGGETVIRMFLNITGTPAGVETILIKAANGSSIYDSDGTAVNAASGISASLNDVNGPYITGTTIPSTNATVAVTFSEAAYNTNGGSGALEASDFSLSISGGAATLSSATPTSISISSNTYTLGFGLSGTPNGSETLTVSPVANSIYDASGVAATTSQSNNTAELYDTRLSTAQTLNHDTGGGSHNSLVRMDHDT</sequence>
<protein>
    <recommendedName>
        <fullName evidence="3">Bacterial Ig-like domain-containing protein</fullName>
    </recommendedName>
</protein>
<name>A0A382S0E3_9ZZZZ</name>
<feature type="non-terminal residue" evidence="2">
    <location>
        <position position="1"/>
    </location>
</feature>
<organism evidence="2">
    <name type="scientific">marine metagenome</name>
    <dbReference type="NCBI Taxonomy" id="408172"/>
    <lineage>
        <taxon>unclassified sequences</taxon>
        <taxon>metagenomes</taxon>
        <taxon>ecological metagenomes</taxon>
    </lineage>
</organism>
<gene>
    <name evidence="2" type="ORF">METZ01_LOCUS355896</name>
</gene>
<evidence type="ECO:0008006" key="3">
    <source>
        <dbReference type="Google" id="ProtNLM"/>
    </source>
</evidence>
<proteinExistence type="predicted"/>
<evidence type="ECO:0000313" key="2">
    <source>
        <dbReference type="EMBL" id="SVD03042.1"/>
    </source>
</evidence>
<evidence type="ECO:0000256" key="1">
    <source>
        <dbReference type="SAM" id="MobiDB-lite"/>
    </source>
</evidence>
<feature type="region of interest" description="Disordered" evidence="1">
    <location>
        <begin position="295"/>
        <end position="316"/>
    </location>
</feature>
<accession>A0A382S0E3</accession>
<reference evidence="2" key="1">
    <citation type="submission" date="2018-05" db="EMBL/GenBank/DDBJ databases">
        <authorList>
            <person name="Lanie J.A."/>
            <person name="Ng W.-L."/>
            <person name="Kazmierczak K.M."/>
            <person name="Andrzejewski T.M."/>
            <person name="Davidsen T.M."/>
            <person name="Wayne K.J."/>
            <person name="Tettelin H."/>
            <person name="Glass J.I."/>
            <person name="Rusch D."/>
            <person name="Podicherti R."/>
            <person name="Tsui H.-C.T."/>
            <person name="Winkler M.E."/>
        </authorList>
    </citation>
    <scope>NUCLEOTIDE SEQUENCE</scope>
</reference>
<dbReference type="AlphaFoldDB" id="A0A382S0E3"/>